<dbReference type="InterPro" id="IPR018592">
    <property type="entry name" value="DUF2024"/>
</dbReference>
<dbReference type="AlphaFoldDB" id="A0A494Y8Z0"/>
<dbReference type="Pfam" id="PF09630">
    <property type="entry name" value="DUF2024"/>
    <property type="match status" value="1"/>
</dbReference>
<sequence length="89" mass="9999">MKIAVFDTHVMRPDGRAMHFDVLVRDEPADKQLPNVLAHARRYLDAKGVPADTLRADECRFCHTESAPPLIEAEIERAGFAIVELRNCA</sequence>
<evidence type="ECO:0000313" key="2">
    <source>
        <dbReference type="Proteomes" id="UP000270342"/>
    </source>
</evidence>
<dbReference type="Gene3D" id="3.10.510.10">
    <property type="entry name" value="NE1680-like"/>
    <property type="match status" value="1"/>
</dbReference>
<gene>
    <name evidence="1" type="ORF">D7S86_04210</name>
</gene>
<proteinExistence type="predicted"/>
<evidence type="ECO:0000313" key="1">
    <source>
        <dbReference type="EMBL" id="RKP59114.1"/>
    </source>
</evidence>
<protein>
    <submittedName>
        <fullName evidence="1">DUF2024 family protein</fullName>
    </submittedName>
</protein>
<dbReference type="RefSeq" id="WP_121083689.1">
    <property type="nucleotide sequence ID" value="NZ_RBZU01000001.1"/>
</dbReference>
<accession>A0A494Y8Z0</accession>
<comment type="caution">
    <text evidence="1">The sequence shown here is derived from an EMBL/GenBank/DDBJ whole genome shotgun (WGS) entry which is preliminary data.</text>
</comment>
<name>A0A494Y8Z0_9BURK</name>
<keyword evidence="2" id="KW-1185">Reference proteome</keyword>
<dbReference type="SUPFAM" id="SSF160766">
    <property type="entry name" value="NE1680-like"/>
    <property type="match status" value="1"/>
</dbReference>
<dbReference type="EMBL" id="RBZU01000001">
    <property type="protein sequence ID" value="RKP59114.1"/>
    <property type="molecule type" value="Genomic_DNA"/>
</dbReference>
<dbReference type="OrthoDB" id="9795699at2"/>
<organism evidence="1 2">
    <name type="scientific">Pararobbsia silviterrae</name>
    <dbReference type="NCBI Taxonomy" id="1792498"/>
    <lineage>
        <taxon>Bacteria</taxon>
        <taxon>Pseudomonadati</taxon>
        <taxon>Pseudomonadota</taxon>
        <taxon>Betaproteobacteria</taxon>
        <taxon>Burkholderiales</taxon>
        <taxon>Burkholderiaceae</taxon>
        <taxon>Pararobbsia</taxon>
    </lineage>
</organism>
<dbReference type="InterPro" id="IPR023122">
    <property type="entry name" value="NE1680-like_sf"/>
</dbReference>
<reference evidence="1 2" key="1">
    <citation type="submission" date="2018-10" db="EMBL/GenBank/DDBJ databases">
        <title>Robbsia sp. DHC34, isolated from soil.</title>
        <authorList>
            <person name="Gao Z.-H."/>
            <person name="Qiu L.-H."/>
        </authorList>
    </citation>
    <scope>NUCLEOTIDE SEQUENCE [LARGE SCALE GENOMIC DNA]</scope>
    <source>
        <strain evidence="1 2">DHC34</strain>
    </source>
</reference>
<dbReference type="Proteomes" id="UP000270342">
    <property type="component" value="Unassembled WGS sequence"/>
</dbReference>